<evidence type="ECO:0000313" key="1">
    <source>
        <dbReference type="EMBL" id="MCW3785551.1"/>
    </source>
</evidence>
<accession>A0AAE3SDX8</accession>
<protein>
    <recommendedName>
        <fullName evidence="3">3-oxoacyl-ACP synthase</fullName>
    </recommendedName>
</protein>
<keyword evidence="2" id="KW-1185">Reference proteome</keyword>
<gene>
    <name evidence="1" type="ORF">OM075_03695</name>
</gene>
<sequence length="182" mass="20633">MSKIIKELVIEQGTVLLNGETFFKGESTEIGPFLKSLYKHLELKYGKYFKMDLLSKLGFLGAEILIDGANEIVPETDEVALVFANASSSLNTDANYQESIADIPSPAVFVYTLPNIVIGEISIRHKFYGEHMFFIQTEYNKEELLKYTESLFAETNTKYAIVGWLEVDMNNEYNAQLMLCSK</sequence>
<dbReference type="Proteomes" id="UP001209229">
    <property type="component" value="Unassembled WGS sequence"/>
</dbReference>
<evidence type="ECO:0008006" key="3">
    <source>
        <dbReference type="Google" id="ProtNLM"/>
    </source>
</evidence>
<dbReference type="AlphaFoldDB" id="A0AAE3SDX8"/>
<organism evidence="1 2">
    <name type="scientific">Plebeiibacterium sediminum</name>
    <dbReference type="NCBI Taxonomy" id="2992112"/>
    <lineage>
        <taxon>Bacteria</taxon>
        <taxon>Pseudomonadati</taxon>
        <taxon>Bacteroidota</taxon>
        <taxon>Bacteroidia</taxon>
        <taxon>Marinilabiliales</taxon>
        <taxon>Marinilabiliaceae</taxon>
        <taxon>Plebeiibacterium</taxon>
    </lineage>
</organism>
<reference evidence="1" key="1">
    <citation type="submission" date="2022-10" db="EMBL/GenBank/DDBJ databases">
        <authorList>
            <person name="Yu W.X."/>
        </authorList>
    </citation>
    <scope>NUCLEOTIDE SEQUENCE</scope>
    <source>
        <strain evidence="1">AAT</strain>
    </source>
</reference>
<proteinExistence type="predicted"/>
<name>A0AAE3SDX8_9BACT</name>
<dbReference type="EMBL" id="JAPDPJ010000004">
    <property type="protein sequence ID" value="MCW3785551.1"/>
    <property type="molecule type" value="Genomic_DNA"/>
</dbReference>
<evidence type="ECO:0000313" key="2">
    <source>
        <dbReference type="Proteomes" id="UP001209229"/>
    </source>
</evidence>
<dbReference type="RefSeq" id="WP_301189123.1">
    <property type="nucleotide sequence ID" value="NZ_JAPDPJ010000004.1"/>
</dbReference>
<comment type="caution">
    <text evidence="1">The sequence shown here is derived from an EMBL/GenBank/DDBJ whole genome shotgun (WGS) entry which is preliminary data.</text>
</comment>